<keyword evidence="2" id="KW-0472">Membrane</keyword>
<feature type="transmembrane region" description="Helical" evidence="2">
    <location>
        <begin position="32"/>
        <end position="52"/>
    </location>
</feature>
<evidence type="ECO:0000313" key="4">
    <source>
        <dbReference type="EMBL" id="CAH0380051.1"/>
    </source>
</evidence>
<feature type="transmembrane region" description="Helical" evidence="2">
    <location>
        <begin position="848"/>
        <end position="876"/>
    </location>
</feature>
<reference evidence="4" key="1">
    <citation type="submission" date="2021-11" db="EMBL/GenBank/DDBJ databases">
        <authorList>
            <consortium name="Genoscope - CEA"/>
            <person name="William W."/>
        </authorList>
    </citation>
    <scope>NUCLEOTIDE SEQUENCE</scope>
</reference>
<organism evidence="4 5">
    <name type="scientific">Pelagomonas calceolata</name>
    <dbReference type="NCBI Taxonomy" id="35677"/>
    <lineage>
        <taxon>Eukaryota</taxon>
        <taxon>Sar</taxon>
        <taxon>Stramenopiles</taxon>
        <taxon>Ochrophyta</taxon>
        <taxon>Pelagophyceae</taxon>
        <taxon>Pelagomonadales</taxon>
        <taxon>Pelagomonadaceae</taxon>
        <taxon>Pelagomonas</taxon>
    </lineage>
</organism>
<sequence>MSAAPSDAAAAAPAPGEKKAARLPGLRGHHKLYLAAASLVAVCVWLIVWLVVFGKVLPDDIVGFAAVVFQVTVKSGVFALLFARYVAGAGAVVAPADPEGKVGAAPGLRAWAHEAFELDAARTRARGGVDAELHVRRIRMRLACLQVWALLAVPLACVYALDPKKCGWLPERKIVEQEPTCATTMDVEACCPCCITEYLTQFSAAQCDFLKAEGRDCHPVCEVTVRQAGWGRARSPGFDRISLENVMCREGNTATWQLWLAILALYLGHWAAYRIIDAHDEEATETIRAAAVDAPPNHYAVATTGLPEHLREPAELEAFFEGVFERPGAVVRVVPCRHLSAATREVEALAGGAPPPPEGDAAPEAAARDAVEAADAAAAHVEQLKAAGAAPAAVAEAEARRESLKDKAARALKGLFGGDGGARGRVQAFCEALKEVERAEWRQALHERWESEEKKMEKCQRGCAKCIDGCICCRSFVGRKIQNQAASPAEARRRCEEARKAVADHAAEASPDGGSAIVVFSNLESAQAAATCPLGASDAATEVSKPTYREDKPHRKQEKRSRLIVTLETAGYYLTGLQGCGCRKSKPVPMEVTPLPEPRDIDWGELETLDQERGEKSDRMNAGRLIKLCVWFGYSAIVAVFAVNWEALCEEYAKDDDGGPSDTALLWDLLAGFVPAFFQSWLFNYVAVILYNTNRMFNSLWSESSLQASVARDYSIFFWIVAFGAYLLSVTWADISNEAWSCEGECDTEDEDEDVDAASFNPSVAVKLMARAVPRHAWPFAAIFLLLIGNKVADALRVVPYLKYELLKRAKVASDASVAESLEPGDADLGAPAGWSLRGNQTARSWEAFALLVGASFACISPFTCAVCYLYFVAAYEAGKHALCCLETMPFDTRGALWFDGVAQTHTALFIALVVQLVVLWFNITNKGFWPVIGGIPILLMWRRYRDRCRRRHATRNLHGLARGRMPLRDGNVVDALRDGDVVRDALAHLADRDRFFEAPEVLPPRDHPVYRDALPGPPITSSTDVEARLAAVTAWLERHDGAAAAFLERVNGTATVLGEDDAILVEDDVACGTMGCGL</sequence>
<feature type="transmembrane region" description="Helical" evidence="2">
    <location>
        <begin position="714"/>
        <end position="733"/>
    </location>
</feature>
<evidence type="ECO:0000256" key="2">
    <source>
        <dbReference type="SAM" id="Phobius"/>
    </source>
</evidence>
<evidence type="ECO:0000259" key="3">
    <source>
        <dbReference type="Pfam" id="PF02714"/>
    </source>
</evidence>
<keyword evidence="5" id="KW-1185">Reference proteome</keyword>
<feature type="transmembrane region" description="Helical" evidence="2">
    <location>
        <begin position="665"/>
        <end position="693"/>
    </location>
</feature>
<dbReference type="EMBL" id="CAKKNE010000006">
    <property type="protein sequence ID" value="CAH0380051.1"/>
    <property type="molecule type" value="Genomic_DNA"/>
</dbReference>
<feature type="domain" description="CSC1/OSCA1-like 7TM region" evidence="3">
    <location>
        <begin position="665"/>
        <end position="915"/>
    </location>
</feature>
<dbReference type="PANTHER" id="PTHR13018">
    <property type="entry name" value="PROBABLE MEMBRANE PROTEIN DUF221-RELATED"/>
    <property type="match status" value="1"/>
</dbReference>
<comment type="caution">
    <text evidence="4">The sequence shown here is derived from an EMBL/GenBank/DDBJ whole genome shotgun (WGS) entry which is preliminary data.</text>
</comment>
<accession>A0A8J2SYU2</accession>
<feature type="region of interest" description="Disordered" evidence="1">
    <location>
        <begin position="349"/>
        <end position="372"/>
    </location>
</feature>
<dbReference type="InterPro" id="IPR045122">
    <property type="entry name" value="Csc1-like"/>
</dbReference>
<dbReference type="GO" id="GO:0005227">
    <property type="term" value="F:calcium-activated cation channel activity"/>
    <property type="evidence" value="ECO:0007669"/>
    <property type="project" value="InterPro"/>
</dbReference>
<evidence type="ECO:0000256" key="1">
    <source>
        <dbReference type="SAM" id="MobiDB-lite"/>
    </source>
</evidence>
<dbReference type="InterPro" id="IPR003864">
    <property type="entry name" value="CSC1/OSCA1-like_7TM"/>
</dbReference>
<keyword evidence="2" id="KW-0812">Transmembrane</keyword>
<dbReference type="GO" id="GO:0005886">
    <property type="term" value="C:plasma membrane"/>
    <property type="evidence" value="ECO:0007669"/>
    <property type="project" value="TreeGrafter"/>
</dbReference>
<dbReference type="Pfam" id="PF02714">
    <property type="entry name" value="RSN1_7TM"/>
    <property type="match status" value="1"/>
</dbReference>
<keyword evidence="2" id="KW-1133">Transmembrane helix</keyword>
<evidence type="ECO:0000313" key="5">
    <source>
        <dbReference type="Proteomes" id="UP000789595"/>
    </source>
</evidence>
<name>A0A8J2SYU2_9STRA</name>
<dbReference type="AlphaFoldDB" id="A0A8J2SYU2"/>
<feature type="transmembrane region" description="Helical" evidence="2">
    <location>
        <begin position="64"/>
        <end position="83"/>
    </location>
</feature>
<dbReference type="PANTHER" id="PTHR13018:SF5">
    <property type="entry name" value="RE44586P"/>
    <property type="match status" value="1"/>
</dbReference>
<proteinExistence type="predicted"/>
<gene>
    <name evidence="4" type="ORF">PECAL_6P16900</name>
</gene>
<feature type="transmembrane region" description="Helical" evidence="2">
    <location>
        <begin position="897"/>
        <end position="922"/>
    </location>
</feature>
<feature type="transmembrane region" description="Helical" evidence="2">
    <location>
        <begin position="625"/>
        <end position="645"/>
    </location>
</feature>
<dbReference type="Proteomes" id="UP000789595">
    <property type="component" value="Unassembled WGS sequence"/>
</dbReference>
<protein>
    <recommendedName>
        <fullName evidence="3">CSC1/OSCA1-like 7TM region domain-containing protein</fullName>
    </recommendedName>
</protein>